<dbReference type="AlphaFoldDB" id="A0A5C5XTG7"/>
<evidence type="ECO:0000313" key="1">
    <source>
        <dbReference type="EMBL" id="TWT66164.1"/>
    </source>
</evidence>
<evidence type="ECO:0008006" key="3">
    <source>
        <dbReference type="Google" id="ProtNLM"/>
    </source>
</evidence>
<accession>A0A5C5XTG7</accession>
<name>A0A5C5XTG7_9BACT</name>
<keyword evidence="2" id="KW-1185">Reference proteome</keyword>
<evidence type="ECO:0000313" key="2">
    <source>
        <dbReference type="Proteomes" id="UP000318053"/>
    </source>
</evidence>
<comment type="caution">
    <text evidence="1">The sequence shown here is derived from an EMBL/GenBank/DDBJ whole genome shotgun (WGS) entry which is preliminary data.</text>
</comment>
<dbReference type="Proteomes" id="UP000318053">
    <property type="component" value="Unassembled WGS sequence"/>
</dbReference>
<reference evidence="1 2" key="1">
    <citation type="submission" date="2019-02" db="EMBL/GenBank/DDBJ databases">
        <title>Deep-cultivation of Planctomycetes and their phenomic and genomic characterization uncovers novel biology.</title>
        <authorList>
            <person name="Wiegand S."/>
            <person name="Jogler M."/>
            <person name="Boedeker C."/>
            <person name="Pinto D."/>
            <person name="Vollmers J."/>
            <person name="Rivas-Marin E."/>
            <person name="Kohn T."/>
            <person name="Peeters S.H."/>
            <person name="Heuer A."/>
            <person name="Rast P."/>
            <person name="Oberbeckmann S."/>
            <person name="Bunk B."/>
            <person name="Jeske O."/>
            <person name="Meyerdierks A."/>
            <person name="Storesund J.E."/>
            <person name="Kallscheuer N."/>
            <person name="Luecker S."/>
            <person name="Lage O.M."/>
            <person name="Pohl T."/>
            <person name="Merkel B.J."/>
            <person name="Hornburger P."/>
            <person name="Mueller R.-W."/>
            <person name="Bruemmer F."/>
            <person name="Labrenz M."/>
            <person name="Spormann A.M."/>
            <person name="Op Den Camp H."/>
            <person name="Overmann J."/>
            <person name="Amann R."/>
            <person name="Jetten M.S.M."/>
            <person name="Mascher T."/>
            <person name="Medema M.H."/>
            <person name="Devos D.P."/>
            <person name="Kaster A.-K."/>
            <person name="Ovreas L."/>
            <person name="Rohde M."/>
            <person name="Galperin M.Y."/>
            <person name="Jogler C."/>
        </authorList>
    </citation>
    <scope>NUCLEOTIDE SEQUENCE [LARGE SCALE GENOMIC DNA]</scope>
    <source>
        <strain evidence="1 2">CA85</strain>
    </source>
</reference>
<dbReference type="RefSeq" id="WP_246112796.1">
    <property type="nucleotide sequence ID" value="NZ_SJPK01000006.1"/>
</dbReference>
<dbReference type="EMBL" id="SJPK01000006">
    <property type="protein sequence ID" value="TWT66164.1"/>
    <property type="molecule type" value="Genomic_DNA"/>
</dbReference>
<proteinExistence type="predicted"/>
<organism evidence="1 2">
    <name type="scientific">Allorhodopirellula solitaria</name>
    <dbReference type="NCBI Taxonomy" id="2527987"/>
    <lineage>
        <taxon>Bacteria</taxon>
        <taxon>Pseudomonadati</taxon>
        <taxon>Planctomycetota</taxon>
        <taxon>Planctomycetia</taxon>
        <taxon>Pirellulales</taxon>
        <taxon>Pirellulaceae</taxon>
        <taxon>Allorhodopirellula</taxon>
    </lineage>
</organism>
<gene>
    <name evidence="1" type="ORF">CA85_30280</name>
</gene>
<protein>
    <recommendedName>
        <fullName evidence="3">Transposase</fullName>
    </recommendedName>
</protein>
<sequence length="89" mass="10543">MTIEDYLELLDWTARQTAPGKRDRTPAEIPSILVRLRLDRATWCELVSDFGRLFCCVAGRPECVDSMRCHRTHRRYHLRRRARELLTAD</sequence>